<evidence type="ECO:0000256" key="4">
    <source>
        <dbReference type="ARBA" id="ARBA00022692"/>
    </source>
</evidence>
<comment type="similarity">
    <text evidence="2 7">Belongs to the ExbD/TolR family.</text>
</comment>
<proteinExistence type="inferred from homology"/>
<keyword evidence="6 8" id="KW-0472">Membrane</keyword>
<dbReference type="Pfam" id="PF02472">
    <property type="entry name" value="ExbD"/>
    <property type="match status" value="1"/>
</dbReference>
<dbReference type="InterPro" id="IPR003400">
    <property type="entry name" value="ExbD"/>
</dbReference>
<evidence type="ECO:0000313" key="10">
    <source>
        <dbReference type="Proteomes" id="UP000219050"/>
    </source>
</evidence>
<keyword evidence="4 7" id="KW-0812">Transmembrane</keyword>
<dbReference type="Proteomes" id="UP000219050">
    <property type="component" value="Plasmid pDY25-A"/>
</dbReference>
<evidence type="ECO:0000256" key="3">
    <source>
        <dbReference type="ARBA" id="ARBA00022475"/>
    </source>
</evidence>
<keyword evidence="5 8" id="KW-1133">Transmembrane helix</keyword>
<name>A0A291M3J7_9RHOB</name>
<evidence type="ECO:0000313" key="9">
    <source>
        <dbReference type="EMBL" id="ATI43563.1"/>
    </source>
</evidence>
<keyword evidence="7" id="KW-0653">Protein transport</keyword>
<dbReference type="KEGG" id="cmag:CBW24_15545"/>
<keyword evidence="3" id="KW-1003">Cell membrane</keyword>
<keyword evidence="9" id="KW-0614">Plasmid</keyword>
<dbReference type="GO" id="GO:0022857">
    <property type="term" value="F:transmembrane transporter activity"/>
    <property type="evidence" value="ECO:0007669"/>
    <property type="project" value="InterPro"/>
</dbReference>
<dbReference type="GO" id="GO:0005886">
    <property type="term" value="C:plasma membrane"/>
    <property type="evidence" value="ECO:0007669"/>
    <property type="project" value="UniProtKB-SubCell"/>
</dbReference>
<keyword evidence="10" id="KW-1185">Reference proteome</keyword>
<dbReference type="GO" id="GO:0015031">
    <property type="term" value="P:protein transport"/>
    <property type="evidence" value="ECO:0007669"/>
    <property type="project" value="UniProtKB-KW"/>
</dbReference>
<evidence type="ECO:0000256" key="5">
    <source>
        <dbReference type="ARBA" id="ARBA00022989"/>
    </source>
</evidence>
<protein>
    <submittedName>
        <fullName evidence="9">Biopolymer transporter ExbD</fullName>
    </submittedName>
</protein>
<feature type="transmembrane region" description="Helical" evidence="8">
    <location>
        <begin position="12"/>
        <end position="34"/>
    </location>
</feature>
<dbReference type="OrthoDB" id="8479787at2"/>
<gene>
    <name evidence="9" type="ORF">CBW24_15545</name>
</gene>
<sequence length="138" mass="14679">MKRGRRASTREPTIALINIVFLMLVFFMVAGTLAQPLDSSLSLVRTADLEGRAPPDTLVVHADGRLSYRGRDVASAQAYLDLRAADATQMPDPDPDAPTAVRLVPDRDLPAAKLVALGRDLAAAGAGSVMIVTERALD</sequence>
<evidence type="ECO:0000256" key="2">
    <source>
        <dbReference type="ARBA" id="ARBA00005811"/>
    </source>
</evidence>
<evidence type="ECO:0000256" key="6">
    <source>
        <dbReference type="ARBA" id="ARBA00023136"/>
    </source>
</evidence>
<evidence type="ECO:0000256" key="1">
    <source>
        <dbReference type="ARBA" id="ARBA00004162"/>
    </source>
</evidence>
<comment type="subcellular location">
    <subcellularLocation>
        <location evidence="1">Cell membrane</location>
        <topology evidence="1">Single-pass membrane protein</topology>
    </subcellularLocation>
    <subcellularLocation>
        <location evidence="7">Cell membrane</location>
        <topology evidence="7">Single-pass type II membrane protein</topology>
    </subcellularLocation>
</comment>
<dbReference type="RefSeq" id="WP_097374316.1">
    <property type="nucleotide sequence ID" value="NZ_CP021405.1"/>
</dbReference>
<accession>A0A291M3J7</accession>
<dbReference type="AlphaFoldDB" id="A0A291M3J7"/>
<keyword evidence="7" id="KW-0813">Transport</keyword>
<evidence type="ECO:0000256" key="8">
    <source>
        <dbReference type="SAM" id="Phobius"/>
    </source>
</evidence>
<evidence type="ECO:0000256" key="7">
    <source>
        <dbReference type="RuleBase" id="RU003879"/>
    </source>
</evidence>
<organism evidence="9 10">
    <name type="scientific">Pacificitalea manganoxidans</name>
    <dbReference type="NCBI Taxonomy" id="1411902"/>
    <lineage>
        <taxon>Bacteria</taxon>
        <taxon>Pseudomonadati</taxon>
        <taxon>Pseudomonadota</taxon>
        <taxon>Alphaproteobacteria</taxon>
        <taxon>Rhodobacterales</taxon>
        <taxon>Paracoccaceae</taxon>
        <taxon>Pacificitalea</taxon>
    </lineage>
</organism>
<geneLocation type="plasmid" evidence="10">
    <name>pdy25-a</name>
</geneLocation>
<dbReference type="EMBL" id="CP021405">
    <property type="protein sequence ID" value="ATI43563.1"/>
    <property type="molecule type" value="Genomic_DNA"/>
</dbReference>
<reference evidence="9 10" key="1">
    <citation type="submission" date="2017-05" db="EMBL/GenBank/DDBJ databases">
        <title>Comparative genomic and metabolic analysis of manganese-oxidizing mechanisms in Celeribater manganoxidans DY25T: its adaption to the environment of polymetallic nodule.</title>
        <authorList>
            <person name="Wang X."/>
        </authorList>
    </citation>
    <scope>NUCLEOTIDE SEQUENCE [LARGE SCALE GENOMIC DNA]</scope>
    <source>
        <strain evidence="9 10">DY25</strain>
        <plasmid evidence="10">pdy25-a</plasmid>
    </source>
</reference>